<dbReference type="OrthoDB" id="6770063at2759"/>
<evidence type="ECO:0000313" key="7">
    <source>
        <dbReference type="EMBL" id="OJJ43640.1"/>
    </source>
</evidence>
<accession>A0A1L9S907</accession>
<dbReference type="GeneID" id="34610444"/>
<dbReference type="AlphaFoldDB" id="A0A1L9S907"/>
<feature type="transmembrane region" description="Helical" evidence="5">
    <location>
        <begin position="283"/>
        <end position="304"/>
    </location>
</feature>
<dbReference type="Pfam" id="PF07690">
    <property type="entry name" value="MFS_1"/>
    <property type="match status" value="1"/>
</dbReference>
<feature type="transmembrane region" description="Helical" evidence="5">
    <location>
        <begin position="451"/>
        <end position="468"/>
    </location>
</feature>
<evidence type="ECO:0000256" key="4">
    <source>
        <dbReference type="ARBA" id="ARBA00023136"/>
    </source>
</evidence>
<dbReference type="RefSeq" id="XP_022578150.1">
    <property type="nucleotide sequence ID" value="XM_022723979.1"/>
</dbReference>
<dbReference type="InterPro" id="IPR011701">
    <property type="entry name" value="MFS"/>
</dbReference>
<reference evidence="8" key="1">
    <citation type="journal article" date="2017" name="Genome Biol.">
        <title>Comparative genomics reveals high biological diversity and specific adaptations in the industrially and medically important fungal genus Aspergillus.</title>
        <authorList>
            <person name="de Vries R.P."/>
            <person name="Riley R."/>
            <person name="Wiebenga A."/>
            <person name="Aguilar-Osorio G."/>
            <person name="Amillis S."/>
            <person name="Uchima C.A."/>
            <person name="Anderluh G."/>
            <person name="Asadollahi M."/>
            <person name="Askin M."/>
            <person name="Barry K."/>
            <person name="Battaglia E."/>
            <person name="Bayram O."/>
            <person name="Benocci T."/>
            <person name="Braus-Stromeyer S.A."/>
            <person name="Caldana C."/>
            <person name="Canovas D."/>
            <person name="Cerqueira G.C."/>
            <person name="Chen F."/>
            <person name="Chen W."/>
            <person name="Choi C."/>
            <person name="Clum A."/>
            <person name="Dos Santos R.A."/>
            <person name="Damasio A.R."/>
            <person name="Diallinas G."/>
            <person name="Emri T."/>
            <person name="Fekete E."/>
            <person name="Flipphi M."/>
            <person name="Freyberg S."/>
            <person name="Gallo A."/>
            <person name="Gournas C."/>
            <person name="Habgood R."/>
            <person name="Hainaut M."/>
            <person name="Harispe M.L."/>
            <person name="Henrissat B."/>
            <person name="Hilden K.S."/>
            <person name="Hope R."/>
            <person name="Hossain A."/>
            <person name="Karabika E."/>
            <person name="Karaffa L."/>
            <person name="Karanyi Z."/>
            <person name="Krasevec N."/>
            <person name="Kuo A."/>
            <person name="Kusch H."/>
            <person name="LaButti K."/>
            <person name="Lagendijk E.L."/>
            <person name="Lapidus A."/>
            <person name="Levasseur A."/>
            <person name="Lindquist E."/>
            <person name="Lipzen A."/>
            <person name="Logrieco A.F."/>
            <person name="MacCabe A."/>
            <person name="Maekelae M.R."/>
            <person name="Malavazi I."/>
            <person name="Melin P."/>
            <person name="Meyer V."/>
            <person name="Mielnichuk N."/>
            <person name="Miskei M."/>
            <person name="Molnar A.P."/>
            <person name="Mule G."/>
            <person name="Ngan C.Y."/>
            <person name="Orejas M."/>
            <person name="Orosz E."/>
            <person name="Ouedraogo J.P."/>
            <person name="Overkamp K.M."/>
            <person name="Park H.-S."/>
            <person name="Perrone G."/>
            <person name="Piumi F."/>
            <person name="Punt P.J."/>
            <person name="Ram A.F."/>
            <person name="Ramon A."/>
            <person name="Rauscher S."/>
            <person name="Record E."/>
            <person name="Riano-Pachon D.M."/>
            <person name="Robert V."/>
            <person name="Roehrig J."/>
            <person name="Ruller R."/>
            <person name="Salamov A."/>
            <person name="Salih N.S."/>
            <person name="Samson R.A."/>
            <person name="Sandor E."/>
            <person name="Sanguinetti M."/>
            <person name="Schuetze T."/>
            <person name="Sepcic K."/>
            <person name="Shelest E."/>
            <person name="Sherlock G."/>
            <person name="Sophianopoulou V."/>
            <person name="Squina F.M."/>
            <person name="Sun H."/>
            <person name="Susca A."/>
            <person name="Todd R.B."/>
            <person name="Tsang A."/>
            <person name="Unkles S.E."/>
            <person name="van de Wiele N."/>
            <person name="van Rossen-Uffink D."/>
            <person name="Oliveira J.V."/>
            <person name="Vesth T.C."/>
            <person name="Visser J."/>
            <person name="Yu J.-H."/>
            <person name="Zhou M."/>
            <person name="Andersen M.R."/>
            <person name="Archer D.B."/>
            <person name="Baker S.E."/>
            <person name="Benoit I."/>
            <person name="Brakhage A.A."/>
            <person name="Braus G.H."/>
            <person name="Fischer R."/>
            <person name="Frisvad J.C."/>
            <person name="Goldman G.H."/>
            <person name="Houbraken J."/>
            <person name="Oakley B."/>
            <person name="Pocsi I."/>
            <person name="Scazzocchio C."/>
            <person name="Seiboth B."/>
            <person name="vanKuyk P.A."/>
            <person name="Wortman J."/>
            <person name="Dyer P.S."/>
            <person name="Grigoriev I.V."/>
        </authorList>
    </citation>
    <scope>NUCLEOTIDE SEQUENCE [LARGE SCALE GENOMIC DNA]</scope>
    <source>
        <strain evidence="8">CBS 506.65</strain>
    </source>
</reference>
<feature type="transmembrane region" description="Helical" evidence="5">
    <location>
        <begin position="313"/>
        <end position="332"/>
    </location>
</feature>
<dbReference type="EMBL" id="KV878351">
    <property type="protein sequence ID" value="OJJ43640.1"/>
    <property type="molecule type" value="Genomic_DNA"/>
</dbReference>
<feature type="transmembrane region" description="Helical" evidence="5">
    <location>
        <begin position="201"/>
        <end position="226"/>
    </location>
</feature>
<dbReference type="PANTHER" id="PTHR23501">
    <property type="entry name" value="MAJOR FACILITATOR SUPERFAMILY"/>
    <property type="match status" value="1"/>
</dbReference>
<dbReference type="GO" id="GO:0000329">
    <property type="term" value="C:fungal-type vacuole membrane"/>
    <property type="evidence" value="ECO:0007669"/>
    <property type="project" value="TreeGrafter"/>
</dbReference>
<organism evidence="7 8">
    <name type="scientific">Penicilliopsis zonata CBS 506.65</name>
    <dbReference type="NCBI Taxonomy" id="1073090"/>
    <lineage>
        <taxon>Eukaryota</taxon>
        <taxon>Fungi</taxon>
        <taxon>Dikarya</taxon>
        <taxon>Ascomycota</taxon>
        <taxon>Pezizomycotina</taxon>
        <taxon>Eurotiomycetes</taxon>
        <taxon>Eurotiomycetidae</taxon>
        <taxon>Eurotiales</taxon>
        <taxon>Aspergillaceae</taxon>
        <taxon>Penicilliopsis</taxon>
    </lineage>
</organism>
<evidence type="ECO:0000256" key="1">
    <source>
        <dbReference type="ARBA" id="ARBA00004141"/>
    </source>
</evidence>
<name>A0A1L9S907_9EURO</name>
<dbReference type="VEuPathDB" id="FungiDB:ASPZODRAFT_136092"/>
<dbReference type="InterPro" id="IPR020846">
    <property type="entry name" value="MFS_dom"/>
</dbReference>
<evidence type="ECO:0000256" key="3">
    <source>
        <dbReference type="ARBA" id="ARBA00022989"/>
    </source>
</evidence>
<feature type="transmembrane region" description="Helical" evidence="5">
    <location>
        <begin position="76"/>
        <end position="96"/>
    </location>
</feature>
<feature type="transmembrane region" description="Helical" evidence="5">
    <location>
        <begin position="176"/>
        <end position="195"/>
    </location>
</feature>
<dbReference type="Gene3D" id="1.20.1720.10">
    <property type="entry name" value="Multidrug resistance protein D"/>
    <property type="match status" value="1"/>
</dbReference>
<feature type="transmembrane region" description="Helical" evidence="5">
    <location>
        <begin position="378"/>
        <end position="399"/>
    </location>
</feature>
<feature type="transmembrane region" description="Helical" evidence="5">
    <location>
        <begin position="344"/>
        <end position="366"/>
    </location>
</feature>
<keyword evidence="3 5" id="KW-1133">Transmembrane helix</keyword>
<dbReference type="GO" id="GO:0015174">
    <property type="term" value="F:basic amino acid transmembrane transporter activity"/>
    <property type="evidence" value="ECO:0007669"/>
    <property type="project" value="TreeGrafter"/>
</dbReference>
<dbReference type="PANTHER" id="PTHR23501:SF33">
    <property type="entry name" value="MAJOR FACILITATOR SUPERFAMILY (MFS) PROFILE DOMAIN-CONTAINING PROTEIN"/>
    <property type="match status" value="1"/>
</dbReference>
<dbReference type="SUPFAM" id="SSF103473">
    <property type="entry name" value="MFS general substrate transporter"/>
    <property type="match status" value="1"/>
</dbReference>
<feature type="transmembrane region" description="Helical" evidence="5">
    <location>
        <begin position="47"/>
        <end position="70"/>
    </location>
</feature>
<keyword evidence="8" id="KW-1185">Reference proteome</keyword>
<keyword evidence="2 5" id="KW-0812">Transmembrane</keyword>
<protein>
    <recommendedName>
        <fullName evidence="6">Major facilitator superfamily (MFS) profile domain-containing protein</fullName>
    </recommendedName>
</protein>
<feature type="transmembrane region" description="Helical" evidence="5">
    <location>
        <begin position="247"/>
        <end position="271"/>
    </location>
</feature>
<evidence type="ECO:0000256" key="2">
    <source>
        <dbReference type="ARBA" id="ARBA00022692"/>
    </source>
</evidence>
<evidence type="ECO:0000313" key="8">
    <source>
        <dbReference type="Proteomes" id="UP000184188"/>
    </source>
</evidence>
<evidence type="ECO:0000256" key="5">
    <source>
        <dbReference type="SAM" id="Phobius"/>
    </source>
</evidence>
<dbReference type="PROSITE" id="PS50850">
    <property type="entry name" value="MFS"/>
    <property type="match status" value="1"/>
</dbReference>
<dbReference type="Gene3D" id="1.20.1250.20">
    <property type="entry name" value="MFS general substrate transporter like domains"/>
    <property type="match status" value="1"/>
</dbReference>
<feature type="domain" description="Major facilitator superfamily (MFS) profile" evidence="6">
    <location>
        <begin position="1"/>
        <end position="473"/>
    </location>
</feature>
<dbReference type="Proteomes" id="UP000184188">
    <property type="component" value="Unassembled WGS sequence"/>
</dbReference>
<proteinExistence type="predicted"/>
<keyword evidence="4 5" id="KW-0472">Membrane</keyword>
<sequence length="473" mass="50711">MAATGPISSEFDRLQDANWLSTAYTLGLCAAQPMYGKLSDIYGRKPLLLASYFFLAFGCVICGVASLMSVMILGRVISGIGGAGVMAMSSIIITDIVPKREVATWRAYVNISMTLGRSIGGPLGGWLTDTIGWRWLFLLQAPMMAIAALLVIFLLQLTRPRITPLSGDNSSSIRRVDFLGTALLATSIVGITLLFDRGGQAFPWISLSALALASIALVTLATFVYVETYVALEPIFDLRILRRPNVVSSYLIGSLQICAQIGMMFTVPLYFQVTESASATVAGAHLIPAVIGNTIGGLMAGAFIRRTGQYKPVVVMAGFVASIAYVLLYLRWNGHTGFWESLYIFPGGMGTAFASAAAFVTMTSFLEPEEVAMATGGYILLFSFALTAGVTAANTVLGLEFKRQMELKLSGPGAQKIIQRAMSDTQYIAGLKGHVRQIVVGSYIAGLKHTYIISFACSILASIIGLAVRNHRL</sequence>
<comment type="subcellular location">
    <subcellularLocation>
        <location evidence="1">Membrane</location>
        <topology evidence="1">Multi-pass membrane protein</topology>
    </subcellularLocation>
</comment>
<evidence type="ECO:0000259" key="6">
    <source>
        <dbReference type="PROSITE" id="PS50850"/>
    </source>
</evidence>
<feature type="transmembrane region" description="Helical" evidence="5">
    <location>
        <begin position="133"/>
        <end position="155"/>
    </location>
</feature>
<dbReference type="InterPro" id="IPR036259">
    <property type="entry name" value="MFS_trans_sf"/>
</dbReference>
<gene>
    <name evidence="7" type="ORF">ASPZODRAFT_136092</name>
</gene>